<feature type="transmembrane region" description="Helical" evidence="8">
    <location>
        <begin position="112"/>
        <end position="130"/>
    </location>
</feature>
<keyword evidence="6 8" id="KW-0472">Membrane</keyword>
<feature type="transmembrane region" description="Helical" evidence="8">
    <location>
        <begin position="337"/>
        <end position="361"/>
    </location>
</feature>
<comment type="caution">
    <text evidence="10">The sequence shown here is derived from an EMBL/GenBank/DDBJ whole genome shotgun (WGS) entry which is preliminary data.</text>
</comment>
<proteinExistence type="predicted"/>
<keyword evidence="5 8" id="KW-1133">Transmembrane helix</keyword>
<dbReference type="PANTHER" id="PTHR23517:SF13">
    <property type="entry name" value="MAJOR FACILITATOR SUPERFAMILY MFS_1"/>
    <property type="match status" value="1"/>
</dbReference>
<dbReference type="Gene3D" id="1.20.1250.20">
    <property type="entry name" value="MFS general substrate transporter like domains"/>
    <property type="match status" value="1"/>
</dbReference>
<dbReference type="PANTHER" id="PTHR23517">
    <property type="entry name" value="RESISTANCE PROTEIN MDTM, PUTATIVE-RELATED-RELATED"/>
    <property type="match status" value="1"/>
</dbReference>
<evidence type="ECO:0000256" key="5">
    <source>
        <dbReference type="ARBA" id="ARBA00022989"/>
    </source>
</evidence>
<sequence length="440" mass="44888">MSQDRTTGPESPARLPPAPPPARRGAPAHPGPGPGSRPRRLSRDQSFRLVGAILIVLLLSSSAPSPMYVLYQQRWDFSATMLTVVFGIYAVAVLIALLLFGSLSDTLGRRRVLLAALIGEVASMALFIGARSVGWLLAARAVQGLAVGLATGATSAALIELAPPAKPFRGTLLNSAGPTGGIAVGALVAGLLVQFAPAPTVLTYALLLAAFVLAFLGVLVMRETVPGRTKGLRVRPSRVSVPAAARGPFALLSLTMIAVWSVCGLYLSLGPSLAIEILDSGGLLAGGLTVALFAGIATVGQIALGRLPAPRTAVIGLVSLLAGLGLVHTALTTGQAVVFFLGTAALGFGWGTAFLGAFRALAALADPARRSELLAAVYVVVYLSMTVPAVAAGTVSEIWGLHRTTVAFVAAAAVICLAALLGLAWVTVNRPGPPPEPHAA</sequence>
<dbReference type="EMBL" id="BSBI01000014">
    <property type="protein sequence ID" value="GLF98490.1"/>
    <property type="molecule type" value="Genomic_DNA"/>
</dbReference>
<feature type="transmembrane region" description="Helical" evidence="8">
    <location>
        <begin position="243"/>
        <end position="269"/>
    </location>
</feature>
<feature type="transmembrane region" description="Helical" evidence="8">
    <location>
        <begin position="406"/>
        <end position="428"/>
    </location>
</feature>
<keyword evidence="11" id="KW-1185">Reference proteome</keyword>
<feature type="transmembrane region" description="Helical" evidence="8">
    <location>
        <begin position="312"/>
        <end position="331"/>
    </location>
</feature>
<organism evidence="10 11">
    <name type="scientific">Streptomyces yaizuensis</name>
    <dbReference type="NCBI Taxonomy" id="2989713"/>
    <lineage>
        <taxon>Bacteria</taxon>
        <taxon>Bacillati</taxon>
        <taxon>Actinomycetota</taxon>
        <taxon>Actinomycetes</taxon>
        <taxon>Kitasatosporales</taxon>
        <taxon>Streptomycetaceae</taxon>
        <taxon>Streptomyces</taxon>
    </lineage>
</organism>
<evidence type="ECO:0000256" key="7">
    <source>
        <dbReference type="SAM" id="MobiDB-lite"/>
    </source>
</evidence>
<dbReference type="Pfam" id="PF07690">
    <property type="entry name" value="MFS_1"/>
    <property type="match status" value="1"/>
</dbReference>
<dbReference type="InterPro" id="IPR011701">
    <property type="entry name" value="MFS"/>
</dbReference>
<feature type="transmembrane region" description="Helical" evidence="8">
    <location>
        <begin position="281"/>
        <end position="300"/>
    </location>
</feature>
<dbReference type="InterPro" id="IPR050171">
    <property type="entry name" value="MFS_Transporters"/>
</dbReference>
<evidence type="ECO:0000313" key="11">
    <source>
        <dbReference type="Proteomes" id="UP001291653"/>
    </source>
</evidence>
<accession>A0ABQ5P7C2</accession>
<evidence type="ECO:0000256" key="6">
    <source>
        <dbReference type="ARBA" id="ARBA00023136"/>
    </source>
</evidence>
<evidence type="ECO:0000256" key="8">
    <source>
        <dbReference type="SAM" id="Phobius"/>
    </source>
</evidence>
<feature type="transmembrane region" description="Helical" evidence="8">
    <location>
        <begin position="77"/>
        <end position="100"/>
    </location>
</feature>
<name>A0ABQ5P7C2_9ACTN</name>
<reference evidence="10 11" key="1">
    <citation type="submission" date="2022-10" db="EMBL/GenBank/DDBJ databases">
        <title>Draft genome sequence of Streptomyces sp. YSPA8.</title>
        <authorList>
            <person name="Moriuchi R."/>
            <person name="Dohra H."/>
            <person name="Yamamura H."/>
            <person name="Kodani S."/>
        </authorList>
    </citation>
    <scope>NUCLEOTIDE SEQUENCE [LARGE SCALE GENOMIC DNA]</scope>
    <source>
        <strain evidence="10 11">YSPA8</strain>
    </source>
</reference>
<protein>
    <submittedName>
        <fullName evidence="10">MFS transporter</fullName>
    </submittedName>
</protein>
<dbReference type="Proteomes" id="UP001291653">
    <property type="component" value="Unassembled WGS sequence"/>
</dbReference>
<dbReference type="SUPFAM" id="SSF103473">
    <property type="entry name" value="MFS general substrate transporter"/>
    <property type="match status" value="1"/>
</dbReference>
<evidence type="ECO:0000256" key="3">
    <source>
        <dbReference type="ARBA" id="ARBA00022475"/>
    </source>
</evidence>
<evidence type="ECO:0000256" key="2">
    <source>
        <dbReference type="ARBA" id="ARBA00022448"/>
    </source>
</evidence>
<dbReference type="InterPro" id="IPR036259">
    <property type="entry name" value="MFS_trans_sf"/>
</dbReference>
<keyword evidence="3" id="KW-1003">Cell membrane</keyword>
<dbReference type="InterPro" id="IPR020846">
    <property type="entry name" value="MFS_dom"/>
</dbReference>
<evidence type="ECO:0000259" key="9">
    <source>
        <dbReference type="PROSITE" id="PS50850"/>
    </source>
</evidence>
<feature type="transmembrane region" description="Helical" evidence="8">
    <location>
        <begin position="201"/>
        <end position="222"/>
    </location>
</feature>
<evidence type="ECO:0000256" key="1">
    <source>
        <dbReference type="ARBA" id="ARBA00004651"/>
    </source>
</evidence>
<gene>
    <name evidence="10" type="ORF">SYYSPA8_29355</name>
</gene>
<feature type="domain" description="Major facilitator superfamily (MFS) profile" evidence="9">
    <location>
        <begin position="46"/>
        <end position="430"/>
    </location>
</feature>
<dbReference type="PROSITE" id="PS50850">
    <property type="entry name" value="MFS"/>
    <property type="match status" value="1"/>
</dbReference>
<keyword evidence="4 8" id="KW-0812">Transmembrane</keyword>
<feature type="region of interest" description="Disordered" evidence="7">
    <location>
        <begin position="1"/>
        <end position="40"/>
    </location>
</feature>
<dbReference type="RefSeq" id="WP_323450459.1">
    <property type="nucleotide sequence ID" value="NZ_BSBI01000014.1"/>
</dbReference>
<comment type="subcellular location">
    <subcellularLocation>
        <location evidence="1">Cell membrane</location>
        <topology evidence="1">Multi-pass membrane protein</topology>
    </subcellularLocation>
</comment>
<feature type="transmembrane region" description="Helical" evidence="8">
    <location>
        <begin position="171"/>
        <end position="195"/>
    </location>
</feature>
<evidence type="ECO:0000313" key="10">
    <source>
        <dbReference type="EMBL" id="GLF98490.1"/>
    </source>
</evidence>
<evidence type="ECO:0000256" key="4">
    <source>
        <dbReference type="ARBA" id="ARBA00022692"/>
    </source>
</evidence>
<feature type="transmembrane region" description="Helical" evidence="8">
    <location>
        <begin position="47"/>
        <end position="71"/>
    </location>
</feature>
<feature type="transmembrane region" description="Helical" evidence="8">
    <location>
        <begin position="373"/>
        <end position="394"/>
    </location>
</feature>
<keyword evidence="2" id="KW-0813">Transport</keyword>